<protein>
    <submittedName>
        <fullName evidence="1">Uncharacterized protein</fullName>
    </submittedName>
</protein>
<sequence>ESETANSIPEIYCVGGTTVNNIKCNAEKIEQLVSKMQSTGGDVKTHKTMQLAKFGQLIKGCTNGQGIPLSGPIIMTKAVEMNKKPEGGQGGYRCP</sequence>
<reference evidence="1 2" key="1">
    <citation type="journal article" date="2019" name="Sci. Rep.">
        <title>Orb-weaving spider Araneus ventricosus genome elucidates the spidroin gene catalogue.</title>
        <authorList>
            <person name="Kono N."/>
            <person name="Nakamura H."/>
            <person name="Ohtoshi R."/>
            <person name="Moran D.A.P."/>
            <person name="Shinohara A."/>
            <person name="Yoshida Y."/>
            <person name="Fujiwara M."/>
            <person name="Mori M."/>
            <person name="Tomita M."/>
            <person name="Arakawa K."/>
        </authorList>
    </citation>
    <scope>NUCLEOTIDE SEQUENCE [LARGE SCALE GENOMIC DNA]</scope>
</reference>
<comment type="caution">
    <text evidence="1">The sequence shown here is derived from an EMBL/GenBank/DDBJ whole genome shotgun (WGS) entry which is preliminary data.</text>
</comment>
<evidence type="ECO:0000313" key="2">
    <source>
        <dbReference type="Proteomes" id="UP000499080"/>
    </source>
</evidence>
<dbReference type="AlphaFoldDB" id="A0A4Y2FBE8"/>
<name>A0A4Y2FBE8_ARAVE</name>
<dbReference type="OrthoDB" id="5919228at2759"/>
<accession>A0A4Y2FBE8</accession>
<gene>
    <name evidence="1" type="ORF">AVEN_43239_1</name>
</gene>
<dbReference type="EMBL" id="BGPR01095533">
    <property type="protein sequence ID" value="GBM38840.1"/>
    <property type="molecule type" value="Genomic_DNA"/>
</dbReference>
<proteinExistence type="predicted"/>
<keyword evidence="2" id="KW-1185">Reference proteome</keyword>
<organism evidence="1 2">
    <name type="scientific">Araneus ventricosus</name>
    <name type="common">Orbweaver spider</name>
    <name type="synonym">Epeira ventricosa</name>
    <dbReference type="NCBI Taxonomy" id="182803"/>
    <lineage>
        <taxon>Eukaryota</taxon>
        <taxon>Metazoa</taxon>
        <taxon>Ecdysozoa</taxon>
        <taxon>Arthropoda</taxon>
        <taxon>Chelicerata</taxon>
        <taxon>Arachnida</taxon>
        <taxon>Araneae</taxon>
        <taxon>Araneomorphae</taxon>
        <taxon>Entelegynae</taxon>
        <taxon>Araneoidea</taxon>
        <taxon>Araneidae</taxon>
        <taxon>Araneus</taxon>
    </lineage>
</organism>
<feature type="non-terminal residue" evidence="1">
    <location>
        <position position="1"/>
    </location>
</feature>
<evidence type="ECO:0000313" key="1">
    <source>
        <dbReference type="EMBL" id="GBM38840.1"/>
    </source>
</evidence>
<dbReference type="Proteomes" id="UP000499080">
    <property type="component" value="Unassembled WGS sequence"/>
</dbReference>